<dbReference type="AlphaFoldDB" id="A0A434AZ94"/>
<comment type="caution">
    <text evidence="2">The sequence shown here is derived from an EMBL/GenBank/DDBJ whole genome shotgun (WGS) entry which is preliminary data.</text>
</comment>
<protein>
    <recommendedName>
        <fullName evidence="4">DUF3592 domain-containing protein</fullName>
    </recommendedName>
</protein>
<keyword evidence="1" id="KW-1133">Transmembrane helix</keyword>
<evidence type="ECO:0000313" key="3">
    <source>
        <dbReference type="Proteomes" id="UP000282985"/>
    </source>
</evidence>
<reference evidence="2 3" key="1">
    <citation type="submission" date="2018-11" db="EMBL/GenBank/DDBJ databases">
        <title>Parancylomarina longa gen. nov., sp. nov., isolated from sediments of southern Okinawa.</title>
        <authorList>
            <person name="Fu T."/>
        </authorList>
    </citation>
    <scope>NUCLEOTIDE SEQUENCE [LARGE SCALE GENOMIC DNA]</scope>
    <source>
        <strain evidence="2 3">T3-2 S1-C</strain>
    </source>
</reference>
<evidence type="ECO:0008006" key="4">
    <source>
        <dbReference type="Google" id="ProtNLM"/>
    </source>
</evidence>
<dbReference type="OrthoDB" id="1119055at2"/>
<keyword evidence="1" id="KW-0472">Membrane</keyword>
<evidence type="ECO:0000256" key="1">
    <source>
        <dbReference type="SAM" id="Phobius"/>
    </source>
</evidence>
<keyword evidence="3" id="KW-1185">Reference proteome</keyword>
<evidence type="ECO:0000313" key="2">
    <source>
        <dbReference type="EMBL" id="RUT79941.1"/>
    </source>
</evidence>
<feature type="transmembrane region" description="Helical" evidence="1">
    <location>
        <begin position="105"/>
        <end position="124"/>
    </location>
</feature>
<accession>A0A434AZ94</accession>
<name>A0A434AZ94_9BACT</name>
<dbReference type="Proteomes" id="UP000282985">
    <property type="component" value="Unassembled WGS sequence"/>
</dbReference>
<keyword evidence="1" id="KW-0812">Transmembrane</keyword>
<proteinExistence type="predicted"/>
<organism evidence="2 3">
    <name type="scientific">Ancylomarina longa</name>
    <dbReference type="NCBI Taxonomy" id="2487017"/>
    <lineage>
        <taxon>Bacteria</taxon>
        <taxon>Pseudomonadati</taxon>
        <taxon>Bacteroidota</taxon>
        <taxon>Bacteroidia</taxon>
        <taxon>Marinilabiliales</taxon>
        <taxon>Marinifilaceae</taxon>
        <taxon>Ancylomarina</taxon>
    </lineage>
</organism>
<sequence length="149" mass="17227">MKDSGWKFFLITILIVLIPVYGNWKLLLHGEKTQGTVVKMAQDNLGPLLSFYAIIEFQTDGNSYTLMGPENVKYPIGKKFTILFRPAQPDDAIIFSARGVYFNKYTPVAVVLFILWIAFYLSFCPKSKRRKSVKDRFIREDISHKKKLL</sequence>
<dbReference type="RefSeq" id="WP_127342084.1">
    <property type="nucleotide sequence ID" value="NZ_RJJX01000001.1"/>
</dbReference>
<gene>
    <name evidence="2" type="ORF">DLK05_00895</name>
</gene>
<dbReference type="EMBL" id="RJJX01000001">
    <property type="protein sequence ID" value="RUT79941.1"/>
    <property type="molecule type" value="Genomic_DNA"/>
</dbReference>